<evidence type="ECO:0000256" key="1">
    <source>
        <dbReference type="ARBA" id="ARBA00022801"/>
    </source>
</evidence>
<dbReference type="Proteomes" id="UP000265020">
    <property type="component" value="Unassembled WGS sequence"/>
</dbReference>
<dbReference type="InterPro" id="IPR051406">
    <property type="entry name" value="PLD_domain"/>
</dbReference>
<evidence type="ECO:0000256" key="12">
    <source>
        <dbReference type="SAM" id="Phobius"/>
    </source>
</evidence>
<accession>A0A3Q2DP57</accession>
<reference evidence="14" key="2">
    <citation type="submission" date="2025-09" db="UniProtKB">
        <authorList>
            <consortium name="Ensembl"/>
        </authorList>
    </citation>
    <scope>IDENTIFICATION</scope>
</reference>
<evidence type="ECO:0000256" key="8">
    <source>
        <dbReference type="ARBA" id="ARBA00042226"/>
    </source>
</evidence>
<dbReference type="SUPFAM" id="SSF56024">
    <property type="entry name" value="Phospholipase D/nuclease"/>
    <property type="match status" value="1"/>
</dbReference>
<evidence type="ECO:0000256" key="6">
    <source>
        <dbReference type="ARBA" id="ARBA00040549"/>
    </source>
</evidence>
<keyword evidence="15" id="KW-1185">Reference proteome</keyword>
<dbReference type="GeneID" id="107095698"/>
<keyword evidence="12" id="KW-0812">Transmembrane</keyword>
<dbReference type="Gene3D" id="3.30.870.10">
    <property type="entry name" value="Endonuclease Chain A"/>
    <property type="match status" value="1"/>
</dbReference>
<dbReference type="RefSeq" id="XP_015247407.1">
    <property type="nucleotide sequence ID" value="XM_015391921.1"/>
</dbReference>
<keyword evidence="12" id="KW-1133">Transmembrane helix</keyword>
<comment type="similarity">
    <text evidence="5">Belongs to the phospholipase D family. MitoPLD/Zucchini subfamily.</text>
</comment>
<evidence type="ECO:0000313" key="14">
    <source>
        <dbReference type="Ensembl" id="ENSCVAP00000021571.1"/>
    </source>
</evidence>
<dbReference type="CTD" id="201164"/>
<dbReference type="GO" id="GO:0051321">
    <property type="term" value="P:meiotic cell cycle"/>
    <property type="evidence" value="ECO:0007669"/>
    <property type="project" value="UniProtKB-KW"/>
</dbReference>
<evidence type="ECO:0000256" key="3">
    <source>
        <dbReference type="ARBA" id="ARBA00023098"/>
    </source>
</evidence>
<dbReference type="Pfam" id="PF13091">
    <property type="entry name" value="PLDc_2"/>
    <property type="match status" value="1"/>
</dbReference>
<evidence type="ECO:0000256" key="11">
    <source>
        <dbReference type="ARBA" id="ARBA00048101"/>
    </source>
</evidence>
<keyword evidence="12" id="KW-0472">Membrane</keyword>
<keyword evidence="2" id="KW-0442">Lipid degradation</keyword>
<dbReference type="AlphaFoldDB" id="A0A3Q2DP57"/>
<dbReference type="CDD" id="cd09171">
    <property type="entry name" value="PLDc_vPLD6_like"/>
    <property type="match status" value="1"/>
</dbReference>
<dbReference type="GO" id="GO:0016042">
    <property type="term" value="P:lipid catabolic process"/>
    <property type="evidence" value="ECO:0007669"/>
    <property type="project" value="UniProtKB-KW"/>
</dbReference>
<evidence type="ECO:0000256" key="4">
    <source>
        <dbReference type="ARBA" id="ARBA00023254"/>
    </source>
</evidence>
<reference evidence="14" key="1">
    <citation type="submission" date="2025-08" db="UniProtKB">
        <authorList>
            <consortium name="Ensembl"/>
        </authorList>
    </citation>
    <scope>IDENTIFICATION</scope>
</reference>
<dbReference type="PROSITE" id="PS50035">
    <property type="entry name" value="PLD"/>
    <property type="match status" value="1"/>
</dbReference>
<name>A0A3Q2DP57_CYPVA</name>
<dbReference type="OMA" id="RIWEEFD"/>
<evidence type="ECO:0000256" key="7">
    <source>
        <dbReference type="ARBA" id="ARBA00041680"/>
    </source>
</evidence>
<dbReference type="KEGG" id="cvg:107095698"/>
<keyword evidence="3" id="KW-0443">Lipid metabolism</keyword>
<evidence type="ECO:0000256" key="10">
    <source>
        <dbReference type="ARBA" id="ARBA00043167"/>
    </source>
</evidence>
<sequence length="212" mass="23934">MSLTWSLKAFSLGVVAFSLSLELLCWLFGRLKHRGTLNKVLIFPSEVACVEYLFRPNSVGLCFCGLPHGVETSFSHLLRYILSASSSLDLCLFSFSNIDLKRAVILLHEKGVTIRVVVDKDYSAITGSQIGCLRKAGIRVRCEADYVHMHHKFAVVDSRLLITGSLNWTLTAVQCNRENVIITEEAELVQPFIKEFERLWVLNDPARVYNNL</sequence>
<feature type="transmembrane region" description="Helical" evidence="12">
    <location>
        <begin position="6"/>
        <end position="29"/>
    </location>
</feature>
<dbReference type="PANTHER" id="PTHR43856">
    <property type="entry name" value="CARDIOLIPIN HYDROLASE"/>
    <property type="match status" value="1"/>
</dbReference>
<dbReference type="InterPro" id="IPR001736">
    <property type="entry name" value="PLipase_D/transphosphatidylase"/>
</dbReference>
<keyword evidence="1" id="KW-0378">Hydrolase</keyword>
<evidence type="ECO:0000256" key="9">
    <source>
        <dbReference type="ARBA" id="ARBA00043135"/>
    </source>
</evidence>
<dbReference type="OrthoDB" id="5205528at2759"/>
<evidence type="ECO:0000259" key="13">
    <source>
        <dbReference type="PROSITE" id="PS50035"/>
    </source>
</evidence>
<dbReference type="InterPro" id="IPR025202">
    <property type="entry name" value="PLD-like_dom"/>
</dbReference>
<dbReference type="STRING" id="28743.ENSCVAP00000021571"/>
<dbReference type="GeneTree" id="ENSGT00390000004368"/>
<evidence type="ECO:0000313" key="15">
    <source>
        <dbReference type="Proteomes" id="UP000265020"/>
    </source>
</evidence>
<proteinExistence type="inferred from homology"/>
<evidence type="ECO:0000256" key="5">
    <source>
        <dbReference type="ARBA" id="ARBA00038012"/>
    </source>
</evidence>
<feature type="domain" description="PLD phosphodiesterase" evidence="13">
    <location>
        <begin position="145"/>
        <end position="172"/>
    </location>
</feature>
<evidence type="ECO:0000256" key="2">
    <source>
        <dbReference type="ARBA" id="ARBA00022963"/>
    </source>
</evidence>
<dbReference type="GO" id="GO:0005739">
    <property type="term" value="C:mitochondrion"/>
    <property type="evidence" value="ECO:0007669"/>
    <property type="project" value="TreeGrafter"/>
</dbReference>
<organism evidence="14 15">
    <name type="scientific">Cyprinodon variegatus</name>
    <name type="common">Sheepshead minnow</name>
    <dbReference type="NCBI Taxonomy" id="28743"/>
    <lineage>
        <taxon>Eukaryota</taxon>
        <taxon>Metazoa</taxon>
        <taxon>Chordata</taxon>
        <taxon>Craniata</taxon>
        <taxon>Vertebrata</taxon>
        <taxon>Euteleostomi</taxon>
        <taxon>Actinopterygii</taxon>
        <taxon>Neopterygii</taxon>
        <taxon>Teleostei</taxon>
        <taxon>Neoteleostei</taxon>
        <taxon>Acanthomorphata</taxon>
        <taxon>Ovalentaria</taxon>
        <taxon>Atherinomorphae</taxon>
        <taxon>Cyprinodontiformes</taxon>
        <taxon>Cyprinodontidae</taxon>
        <taxon>Cyprinodon</taxon>
    </lineage>
</organism>
<dbReference type="Ensembl" id="ENSCVAT00000011459.1">
    <property type="protein sequence ID" value="ENSCVAP00000021571.1"/>
    <property type="gene ID" value="ENSCVAG00000003702.1"/>
</dbReference>
<dbReference type="GO" id="GO:0034587">
    <property type="term" value="P:piRNA processing"/>
    <property type="evidence" value="ECO:0007669"/>
    <property type="project" value="TreeGrafter"/>
</dbReference>
<dbReference type="GO" id="GO:0016891">
    <property type="term" value="F:RNA endonuclease activity producing 5'-phosphomonoesters, hydrolytic mechanism"/>
    <property type="evidence" value="ECO:0007669"/>
    <property type="project" value="TreeGrafter"/>
</dbReference>
<keyword evidence="4" id="KW-0469">Meiosis</keyword>
<comment type="catalytic activity">
    <reaction evidence="11">
        <text>a cardiolipin + H2O = a 1,2-diacyl-sn-glycero-3-phospho-(1'-sn-glycerol) + a 1,2-diacyl-sn-glycero-3-phosphate + H(+)</text>
        <dbReference type="Rhea" id="RHEA:44884"/>
        <dbReference type="ChEBI" id="CHEBI:15377"/>
        <dbReference type="ChEBI" id="CHEBI:15378"/>
        <dbReference type="ChEBI" id="CHEBI:58608"/>
        <dbReference type="ChEBI" id="CHEBI:62237"/>
        <dbReference type="ChEBI" id="CHEBI:64716"/>
    </reaction>
    <physiologicalReaction direction="left-to-right" evidence="11">
        <dbReference type="Rhea" id="RHEA:44885"/>
    </physiologicalReaction>
</comment>
<protein>
    <recommendedName>
        <fullName evidence="6">Mitochondrial cardiolipin hydrolase</fullName>
    </recommendedName>
    <alternativeName>
        <fullName evidence="8">Choline phosphatase 6</fullName>
    </alternativeName>
    <alternativeName>
        <fullName evidence="10">Mitochondrial phospholipase</fullName>
    </alternativeName>
    <alternativeName>
        <fullName evidence="9">Phosphatidylcholine-hydrolyzing phospholipase D6</fullName>
    </alternativeName>
    <alternativeName>
        <fullName evidence="7">Phospholipase D6</fullName>
    </alternativeName>
</protein>
<dbReference type="PANTHER" id="PTHR43856:SF1">
    <property type="entry name" value="MITOCHONDRIAL CARDIOLIPIN HYDROLASE"/>
    <property type="match status" value="1"/>
</dbReference>